<feature type="compositionally biased region" description="Low complexity" evidence="5">
    <location>
        <begin position="232"/>
        <end position="251"/>
    </location>
</feature>
<evidence type="ECO:0000313" key="9">
    <source>
        <dbReference type="Proteomes" id="UP000315112"/>
    </source>
</evidence>
<keyword evidence="6" id="KW-0732">Signal</keyword>
<gene>
    <name evidence="8" type="ORF">IP92_04439</name>
</gene>
<proteinExistence type="predicted"/>
<dbReference type="PANTHER" id="PTHR33751:SF11">
    <property type="entry name" value="BLL4483 PROTEIN"/>
    <property type="match status" value="1"/>
</dbReference>
<dbReference type="InterPro" id="IPR036909">
    <property type="entry name" value="Cyt_c-like_dom_sf"/>
</dbReference>
<dbReference type="GO" id="GO:0046872">
    <property type="term" value="F:metal ion binding"/>
    <property type="evidence" value="ECO:0007669"/>
    <property type="project" value="UniProtKB-KW"/>
</dbReference>
<feature type="chain" id="PRO_5022052639" evidence="6">
    <location>
        <begin position="39"/>
        <end position="262"/>
    </location>
</feature>
<dbReference type="GO" id="GO:0009055">
    <property type="term" value="F:electron transfer activity"/>
    <property type="evidence" value="ECO:0007669"/>
    <property type="project" value="InterPro"/>
</dbReference>
<dbReference type="EMBL" id="VLKW01000009">
    <property type="protein sequence ID" value="TWI44489.1"/>
    <property type="molecule type" value="Genomic_DNA"/>
</dbReference>
<evidence type="ECO:0000256" key="5">
    <source>
        <dbReference type="SAM" id="MobiDB-lite"/>
    </source>
</evidence>
<evidence type="ECO:0000256" key="6">
    <source>
        <dbReference type="SAM" id="SignalP"/>
    </source>
</evidence>
<feature type="region of interest" description="Disordered" evidence="5">
    <location>
        <begin position="232"/>
        <end position="262"/>
    </location>
</feature>
<feature type="signal peptide" evidence="6">
    <location>
        <begin position="1"/>
        <end position="38"/>
    </location>
</feature>
<dbReference type="SUPFAM" id="SSF46626">
    <property type="entry name" value="Cytochrome c"/>
    <property type="match status" value="2"/>
</dbReference>
<evidence type="ECO:0000256" key="3">
    <source>
        <dbReference type="ARBA" id="ARBA00023004"/>
    </source>
</evidence>
<dbReference type="PROSITE" id="PS51007">
    <property type="entry name" value="CYTC"/>
    <property type="match status" value="1"/>
</dbReference>
<feature type="domain" description="Cytochrome c" evidence="7">
    <location>
        <begin position="143"/>
        <end position="233"/>
    </location>
</feature>
<keyword evidence="1 4" id="KW-0349">Heme</keyword>
<reference evidence="8 9" key="1">
    <citation type="journal article" date="2015" name="Stand. Genomic Sci.">
        <title>Genomic Encyclopedia of Bacterial and Archaeal Type Strains, Phase III: the genomes of soil and plant-associated and newly described type strains.</title>
        <authorList>
            <person name="Whitman W.B."/>
            <person name="Woyke T."/>
            <person name="Klenk H.P."/>
            <person name="Zhou Y."/>
            <person name="Lilburn T.G."/>
            <person name="Beck B.J."/>
            <person name="De Vos P."/>
            <person name="Vandamme P."/>
            <person name="Eisen J.A."/>
            <person name="Garrity G."/>
            <person name="Hugenholtz P."/>
            <person name="Kyrpides N.C."/>
        </authorList>
    </citation>
    <scope>NUCLEOTIDE SEQUENCE [LARGE SCALE GENOMIC DNA]</scope>
    <source>
        <strain evidence="8 9">CGMCC 1.10685</strain>
    </source>
</reference>
<keyword evidence="2 4" id="KW-0479">Metal-binding</keyword>
<protein>
    <submittedName>
        <fullName evidence="8">Cytochrome c553</fullName>
    </submittedName>
</protein>
<dbReference type="PANTHER" id="PTHR33751">
    <property type="entry name" value="CBB3-TYPE CYTOCHROME C OXIDASE SUBUNIT FIXP"/>
    <property type="match status" value="1"/>
</dbReference>
<evidence type="ECO:0000259" key="7">
    <source>
        <dbReference type="PROSITE" id="PS51007"/>
    </source>
</evidence>
<dbReference type="GO" id="GO:0020037">
    <property type="term" value="F:heme binding"/>
    <property type="evidence" value="ECO:0007669"/>
    <property type="project" value="InterPro"/>
</dbReference>
<dbReference type="InterPro" id="IPR050597">
    <property type="entry name" value="Cytochrome_c_Oxidase_Subunit"/>
</dbReference>
<sequence length="262" mass="28026">MVRTALHTKKNGMTTRHPLISSLCAALCAALHVSTALAAAPAANEAPAAAPVLRDTLEQRVAPCLACHQPRERNDAYFPRIAGKPEGYLYNQLLNFRDGRRRFPLMTYMVDHLPDPYLREIAAFFSAQHPVYPPAAPVAATAEQLERGRQLVHQGDSARKIPACVACHGERLTGVAPAIPGLLGLPRDYINAQFGAWRNKARRAQAPDCMADVASRLTDADVAAVSGWLASQPPDAQARPADAPAAPLPLRCGGVPAQAGAR</sequence>
<comment type="caution">
    <text evidence="8">The sequence shown here is derived from an EMBL/GenBank/DDBJ whole genome shotgun (WGS) entry which is preliminary data.</text>
</comment>
<evidence type="ECO:0000256" key="4">
    <source>
        <dbReference type="PROSITE-ProRule" id="PRU00433"/>
    </source>
</evidence>
<evidence type="ECO:0000313" key="8">
    <source>
        <dbReference type="EMBL" id="TWI44489.1"/>
    </source>
</evidence>
<evidence type="ECO:0000256" key="1">
    <source>
        <dbReference type="ARBA" id="ARBA00022617"/>
    </source>
</evidence>
<dbReference type="Gene3D" id="1.10.760.10">
    <property type="entry name" value="Cytochrome c-like domain"/>
    <property type="match status" value="2"/>
</dbReference>
<dbReference type="AlphaFoldDB" id="A0A562PJ89"/>
<accession>A0A562PJ89</accession>
<keyword evidence="3 4" id="KW-0408">Iron</keyword>
<name>A0A562PJ89_9BURK</name>
<dbReference type="InterPro" id="IPR009056">
    <property type="entry name" value="Cyt_c-like_dom"/>
</dbReference>
<organism evidence="8 9">
    <name type="scientific">Pseudoduganella flava</name>
    <dbReference type="NCBI Taxonomy" id="871742"/>
    <lineage>
        <taxon>Bacteria</taxon>
        <taxon>Pseudomonadati</taxon>
        <taxon>Pseudomonadota</taxon>
        <taxon>Betaproteobacteria</taxon>
        <taxon>Burkholderiales</taxon>
        <taxon>Oxalobacteraceae</taxon>
        <taxon>Telluria group</taxon>
        <taxon>Pseudoduganella</taxon>
    </lineage>
</organism>
<dbReference type="Proteomes" id="UP000315112">
    <property type="component" value="Unassembled WGS sequence"/>
</dbReference>
<evidence type="ECO:0000256" key="2">
    <source>
        <dbReference type="ARBA" id="ARBA00022723"/>
    </source>
</evidence>